<dbReference type="GO" id="GO:0141148">
    <property type="term" value="F:enoyl-[acyl-carrier-protein] reductase (NADPH) activity"/>
    <property type="evidence" value="ECO:0007669"/>
    <property type="project" value="UniProtKB-EC"/>
</dbReference>
<keyword evidence="4" id="KW-0276">Fatty acid metabolism</keyword>
<keyword evidence="10" id="KW-0275">Fatty acid biosynthesis</keyword>
<dbReference type="EMBL" id="LFZN01000078">
    <property type="protein sequence ID" value="KXT00189.1"/>
    <property type="molecule type" value="Genomic_DNA"/>
</dbReference>
<evidence type="ECO:0000256" key="13">
    <source>
        <dbReference type="SAM" id="MobiDB-lite"/>
    </source>
</evidence>
<evidence type="ECO:0000313" key="16">
    <source>
        <dbReference type="Proteomes" id="UP000070133"/>
    </source>
</evidence>
<evidence type="ECO:0000256" key="1">
    <source>
        <dbReference type="ARBA" id="ARBA00004173"/>
    </source>
</evidence>
<proteinExistence type="inferred from homology"/>
<evidence type="ECO:0000256" key="12">
    <source>
        <dbReference type="ARBA" id="ARBA00048843"/>
    </source>
</evidence>
<dbReference type="OrthoDB" id="7482721at2759"/>
<dbReference type="SMART" id="SM00829">
    <property type="entry name" value="PKS_ER"/>
    <property type="match status" value="1"/>
</dbReference>
<dbReference type="Proteomes" id="UP000070133">
    <property type="component" value="Unassembled WGS sequence"/>
</dbReference>
<dbReference type="FunFam" id="3.40.50.720:FF:000112">
    <property type="entry name" value="Enoyl-[acyl-carrier-protein] reductase 1, mitochondrial"/>
    <property type="match status" value="1"/>
</dbReference>
<dbReference type="CDD" id="cd08290">
    <property type="entry name" value="ETR"/>
    <property type="match status" value="1"/>
</dbReference>
<dbReference type="InterPro" id="IPR013154">
    <property type="entry name" value="ADH-like_N"/>
</dbReference>
<dbReference type="InterPro" id="IPR020843">
    <property type="entry name" value="ER"/>
</dbReference>
<evidence type="ECO:0000256" key="8">
    <source>
        <dbReference type="ARBA" id="ARBA00023098"/>
    </source>
</evidence>
<dbReference type="InterPro" id="IPR013149">
    <property type="entry name" value="ADH-like_C"/>
</dbReference>
<evidence type="ECO:0000256" key="7">
    <source>
        <dbReference type="ARBA" id="ARBA00023002"/>
    </source>
</evidence>
<sequence>MPPSRALTTTARAALQSSRHTTLPSTHKRYISAYGYEQAKCLTLTNFGEPKDVLKLHSHSISPPTGNLLTLKFLASPINPADINQIQGVYPTKPTWTTALGTPNPIAVGGNEGVAEVISTGAKVKGIEKGDWVILKKQGFGTWRTHAQTTEENLLVVKERDGLRAEQVGTVSVNPCTAYRMLKDFVRLEEGHWFMQNGANSGVGRAAIQLARLWGFKSINVVRKRERGHEELVKDLKNLGADVVVTDEEVRSKEFRDQVKELTNGGREKIRLGLNCVGGKLVNDMAKHLAPGSKMVTYGAMSKQPVELPMGLLIFKDISFHGFWVSRWSESNPEAKEACVKEILDLTRQGKFQDVPFDAVKWDRSTKQEELVDAVQGTLEGYRSGKGIFMSIHGTDRSPLVAYTMKSLGPAHPNPGHEYACNASACLCRSEGLTKENRQRTLYLRCILDIAVLFSCPSPEDERLSLSGKSVFCKHQRCRHCLANRGDKDLSSTADQIFAARSVPPLQN</sequence>
<dbReference type="InterPro" id="IPR036291">
    <property type="entry name" value="NAD(P)-bd_dom_sf"/>
</dbReference>
<comment type="similarity">
    <text evidence="2">Belongs to the zinc-containing alcohol dehydrogenase family. Quinone oxidoreductase subfamily.</text>
</comment>
<dbReference type="SUPFAM" id="SSF50129">
    <property type="entry name" value="GroES-like"/>
    <property type="match status" value="1"/>
</dbReference>
<evidence type="ECO:0000256" key="3">
    <source>
        <dbReference type="ARBA" id="ARBA00022516"/>
    </source>
</evidence>
<evidence type="ECO:0000259" key="14">
    <source>
        <dbReference type="SMART" id="SM00829"/>
    </source>
</evidence>
<keyword evidence="8" id="KW-0443">Lipid metabolism</keyword>
<evidence type="ECO:0000256" key="9">
    <source>
        <dbReference type="ARBA" id="ARBA00023128"/>
    </source>
</evidence>
<evidence type="ECO:0000256" key="2">
    <source>
        <dbReference type="ARBA" id="ARBA00010371"/>
    </source>
</evidence>
<evidence type="ECO:0000256" key="11">
    <source>
        <dbReference type="ARBA" id="ARBA00038963"/>
    </source>
</evidence>
<keyword evidence="3" id="KW-0444">Lipid biosynthesis</keyword>
<name>A0A139HCT7_9PEZI</name>
<dbReference type="Gene3D" id="3.90.180.10">
    <property type="entry name" value="Medium-chain alcohol dehydrogenases, catalytic domain"/>
    <property type="match status" value="1"/>
</dbReference>
<accession>A0A139HCT7</accession>
<reference evidence="15 16" key="1">
    <citation type="submission" date="2015-07" db="EMBL/GenBank/DDBJ databases">
        <title>Comparative genomics of the Sigatoka disease complex on banana suggests a link between parallel evolutionary changes in Pseudocercospora fijiensis and Pseudocercospora eumusae and increased virulence on the banana host.</title>
        <authorList>
            <person name="Chang T.-C."/>
            <person name="Salvucci A."/>
            <person name="Crous P.W."/>
            <person name="Stergiopoulos I."/>
        </authorList>
    </citation>
    <scope>NUCLEOTIDE SEQUENCE [LARGE SCALE GENOMIC DNA]</scope>
    <source>
        <strain evidence="15 16">CBS 114824</strain>
    </source>
</reference>
<keyword evidence="16" id="KW-1185">Reference proteome</keyword>
<comment type="caution">
    <text evidence="15">The sequence shown here is derived from an EMBL/GenBank/DDBJ whole genome shotgun (WGS) entry which is preliminary data.</text>
</comment>
<dbReference type="Pfam" id="PF08240">
    <property type="entry name" value="ADH_N"/>
    <property type="match status" value="1"/>
</dbReference>
<dbReference type="Pfam" id="PF00107">
    <property type="entry name" value="ADH_zinc_N"/>
    <property type="match status" value="1"/>
</dbReference>
<protein>
    <recommendedName>
        <fullName evidence="11">enoyl-[acyl-carrier-protein] reductase</fullName>
        <ecNumber evidence="11">1.3.1.104</ecNumber>
    </recommendedName>
</protein>
<dbReference type="GO" id="GO:0005739">
    <property type="term" value="C:mitochondrion"/>
    <property type="evidence" value="ECO:0007669"/>
    <property type="project" value="UniProtKB-SubCell"/>
</dbReference>
<dbReference type="InterPro" id="IPR011032">
    <property type="entry name" value="GroES-like_sf"/>
</dbReference>
<comment type="catalytic activity">
    <reaction evidence="12">
        <text>a 2,3-saturated acyl-[ACP] + NADP(+) = a (2E)-enoyl-[ACP] + NADPH + H(+)</text>
        <dbReference type="Rhea" id="RHEA:22564"/>
        <dbReference type="Rhea" id="RHEA-COMP:9925"/>
        <dbReference type="Rhea" id="RHEA-COMP:9926"/>
        <dbReference type="ChEBI" id="CHEBI:15378"/>
        <dbReference type="ChEBI" id="CHEBI:57783"/>
        <dbReference type="ChEBI" id="CHEBI:58349"/>
        <dbReference type="ChEBI" id="CHEBI:78784"/>
        <dbReference type="ChEBI" id="CHEBI:78785"/>
        <dbReference type="EC" id="1.3.1.104"/>
    </reaction>
</comment>
<dbReference type="PANTHER" id="PTHR43981:SF2">
    <property type="entry name" value="ENOYL-[ACYL-CARRIER-PROTEIN] REDUCTASE, MITOCHONDRIAL"/>
    <property type="match status" value="1"/>
</dbReference>
<dbReference type="SUPFAM" id="SSF51735">
    <property type="entry name" value="NAD(P)-binding Rossmann-fold domains"/>
    <property type="match status" value="1"/>
</dbReference>
<organism evidence="15 16">
    <name type="scientific">Pseudocercospora eumusae</name>
    <dbReference type="NCBI Taxonomy" id="321146"/>
    <lineage>
        <taxon>Eukaryota</taxon>
        <taxon>Fungi</taxon>
        <taxon>Dikarya</taxon>
        <taxon>Ascomycota</taxon>
        <taxon>Pezizomycotina</taxon>
        <taxon>Dothideomycetes</taxon>
        <taxon>Dothideomycetidae</taxon>
        <taxon>Mycosphaerellales</taxon>
        <taxon>Mycosphaerellaceae</taxon>
        <taxon>Pseudocercospora</taxon>
    </lineage>
</organism>
<dbReference type="STRING" id="321146.A0A139HCT7"/>
<keyword evidence="5" id="KW-0521">NADP</keyword>
<evidence type="ECO:0000256" key="4">
    <source>
        <dbReference type="ARBA" id="ARBA00022832"/>
    </source>
</evidence>
<keyword evidence="7" id="KW-0560">Oxidoreductase</keyword>
<gene>
    <name evidence="15" type="ORF">AC578_7033</name>
</gene>
<feature type="domain" description="Enoyl reductase (ER)" evidence="14">
    <location>
        <begin position="51"/>
        <end position="389"/>
    </location>
</feature>
<keyword evidence="9" id="KW-0496">Mitochondrion</keyword>
<evidence type="ECO:0000256" key="10">
    <source>
        <dbReference type="ARBA" id="ARBA00023160"/>
    </source>
</evidence>
<feature type="compositionally biased region" description="Low complexity" evidence="13">
    <location>
        <begin position="1"/>
        <end position="19"/>
    </location>
</feature>
<dbReference type="EC" id="1.3.1.104" evidence="11"/>
<dbReference type="AlphaFoldDB" id="A0A139HCT7"/>
<evidence type="ECO:0000256" key="6">
    <source>
        <dbReference type="ARBA" id="ARBA00022946"/>
    </source>
</evidence>
<dbReference type="Gene3D" id="3.40.50.720">
    <property type="entry name" value="NAD(P)-binding Rossmann-like Domain"/>
    <property type="match status" value="1"/>
</dbReference>
<dbReference type="PANTHER" id="PTHR43981">
    <property type="entry name" value="ENOYL-[ACYL-CARRIER-PROTEIN] REDUCTASE, MITOCHONDRIAL"/>
    <property type="match status" value="1"/>
</dbReference>
<evidence type="ECO:0000256" key="5">
    <source>
        <dbReference type="ARBA" id="ARBA00022857"/>
    </source>
</evidence>
<feature type="region of interest" description="Disordered" evidence="13">
    <location>
        <begin position="1"/>
        <end position="21"/>
    </location>
</feature>
<dbReference type="GO" id="GO:0006633">
    <property type="term" value="P:fatty acid biosynthetic process"/>
    <property type="evidence" value="ECO:0007669"/>
    <property type="project" value="UniProtKB-KW"/>
</dbReference>
<evidence type="ECO:0000313" key="15">
    <source>
        <dbReference type="EMBL" id="KXT00189.1"/>
    </source>
</evidence>
<comment type="subcellular location">
    <subcellularLocation>
        <location evidence="1">Mitochondrion</location>
    </subcellularLocation>
</comment>
<keyword evidence="6" id="KW-0809">Transit peptide</keyword>
<dbReference type="InterPro" id="IPR051034">
    <property type="entry name" value="Mito_Enoyl-ACP_Reductase"/>
</dbReference>